<dbReference type="PROSITE" id="PS50125">
    <property type="entry name" value="GUANYLATE_CYCLASE_2"/>
    <property type="match status" value="1"/>
</dbReference>
<evidence type="ECO:0000313" key="5">
    <source>
        <dbReference type="Proteomes" id="UP000236724"/>
    </source>
</evidence>
<evidence type="ECO:0000259" key="3">
    <source>
        <dbReference type="PROSITE" id="PS50885"/>
    </source>
</evidence>
<name>A0A1H6F5T0_9GAMM</name>
<dbReference type="InterPro" id="IPR001054">
    <property type="entry name" value="A/G_cyclase"/>
</dbReference>
<dbReference type="SMART" id="SM00065">
    <property type="entry name" value="GAF"/>
    <property type="match status" value="1"/>
</dbReference>
<dbReference type="Pfam" id="PF00672">
    <property type="entry name" value="HAMP"/>
    <property type="match status" value="1"/>
</dbReference>
<keyword evidence="4" id="KW-0456">Lyase</keyword>
<dbReference type="PROSITE" id="PS50885">
    <property type="entry name" value="HAMP"/>
    <property type="match status" value="1"/>
</dbReference>
<dbReference type="EMBL" id="FMSV02000051">
    <property type="protein sequence ID" value="SEH04426.1"/>
    <property type="molecule type" value="Genomic_DNA"/>
</dbReference>
<dbReference type="OrthoDB" id="6115136at2"/>
<sequence>MYDEALYITAYCFITLTALFMKLRSKLLLSFFLITSVAASSTTLYAIYFFSKEIKSDSLAQMRQSMQVAQLVYHTQMERVADIAHFISSDETLQSLSFFGIQQKINSRLQQIQEGHPSIAQILVISGRNKRLLGSAEKNTYTCLATEGTGEDTGEDTKDEAQDKNGEHPLFASVMQQARPHSATELITCGEQSLLGIVAAAPFFRETLGKEVFGVVLVRYILNENTALVEKINHLLGVNVLISHQSQTINQYLLAQSTPPQISASVKTVLQQRGFDEMADIRPGGQLAAHQVLKNSLGKQIGVLSLSVPADEFVQVSNQAMFRLIGIMLICIVLATLLGYFMAHNILTPIEYLQRGVKRLTSGDLSHVFTWQRDDELGILAQAFNSMAKQLNGFVNVLKDTIDTLTRAGNALSAEKDLNNLLEIFVKEARSITHADTGILYTLSAGALQFRIMQSASQEVFARNTSANLGYDGIPLSKAAHQLSIYAAKHQRRVYVAAGQKIAPDGTPMPENLAAHETGHEAMLVVPMLDRSHQTIGVLQLINPEHGKHHEQEPFSENQIEIVSALASQAAVAVENALSYEKIQTQNMAFQRFVPTEFLTFLGKTEIEDIQVGDASVQHMSVLFSDIRAFTSLSEDLPPEQAFLFLNDYLKWIGPGIVQSGGFIDKYIGDAIMALFCGEKITSADDAVAGAINMLSRLQNFNQMREKEGKFPVNIGIGIHTGALTLGTIGFEGRLESTVIGDTVNLAARVESLTKHYGIYFGITSDTLQALKHPDKLLIRELDTVQVQGKETANTVYEVFNHDPEMLKNTKLKTLAAYNKAQKLYKSQQWVAALSAFEQLAQQLPEDRVIQLYCERCQHYQQHPPAPDWNGITRLAAK</sequence>
<organism evidence="4 5">
    <name type="scientific">Candidatus Venteria ishoeyi</name>
    <dbReference type="NCBI Taxonomy" id="1899563"/>
    <lineage>
        <taxon>Bacteria</taxon>
        <taxon>Pseudomonadati</taxon>
        <taxon>Pseudomonadota</taxon>
        <taxon>Gammaproteobacteria</taxon>
        <taxon>Thiotrichales</taxon>
        <taxon>Thiotrichaceae</taxon>
        <taxon>Venteria</taxon>
    </lineage>
</organism>
<dbReference type="GO" id="GO:0035556">
    <property type="term" value="P:intracellular signal transduction"/>
    <property type="evidence" value="ECO:0007669"/>
    <property type="project" value="InterPro"/>
</dbReference>
<dbReference type="SUPFAM" id="SSF158472">
    <property type="entry name" value="HAMP domain-like"/>
    <property type="match status" value="1"/>
</dbReference>
<evidence type="ECO:0000313" key="4">
    <source>
        <dbReference type="EMBL" id="SEH04426.1"/>
    </source>
</evidence>
<dbReference type="Gene3D" id="3.30.450.40">
    <property type="match status" value="1"/>
</dbReference>
<dbReference type="Proteomes" id="UP000236724">
    <property type="component" value="Unassembled WGS sequence"/>
</dbReference>
<dbReference type="InterPro" id="IPR050697">
    <property type="entry name" value="Adenylyl/Guanylyl_Cyclase_3/4"/>
</dbReference>
<dbReference type="Pfam" id="PF01590">
    <property type="entry name" value="GAF"/>
    <property type="match status" value="1"/>
</dbReference>
<dbReference type="GO" id="GO:0006171">
    <property type="term" value="P:cAMP biosynthetic process"/>
    <property type="evidence" value="ECO:0007669"/>
    <property type="project" value="TreeGrafter"/>
</dbReference>
<evidence type="ECO:0000259" key="2">
    <source>
        <dbReference type="PROSITE" id="PS50125"/>
    </source>
</evidence>
<evidence type="ECO:0000256" key="1">
    <source>
        <dbReference type="SAM" id="Phobius"/>
    </source>
</evidence>
<keyword evidence="1" id="KW-0812">Transmembrane</keyword>
<dbReference type="Gene3D" id="3.30.70.1230">
    <property type="entry name" value="Nucleotide cyclase"/>
    <property type="match status" value="1"/>
</dbReference>
<feature type="transmembrane region" description="Helical" evidence="1">
    <location>
        <begin position="27"/>
        <end position="50"/>
    </location>
</feature>
<dbReference type="InterPro" id="IPR029016">
    <property type="entry name" value="GAF-like_dom_sf"/>
</dbReference>
<accession>A0A1H6F5T0</accession>
<protein>
    <submittedName>
        <fullName evidence="4">Adenylate cyclase 1</fullName>
        <ecNumber evidence="4">4.6.1.1</ecNumber>
    </submittedName>
</protein>
<dbReference type="GO" id="GO:0016020">
    <property type="term" value="C:membrane"/>
    <property type="evidence" value="ECO:0007669"/>
    <property type="project" value="InterPro"/>
</dbReference>
<dbReference type="AlphaFoldDB" id="A0A1H6F5T0"/>
<keyword evidence="1" id="KW-1133">Transmembrane helix</keyword>
<feature type="domain" description="Guanylate cyclase" evidence="2">
    <location>
        <begin position="621"/>
        <end position="751"/>
    </location>
</feature>
<keyword evidence="5" id="KW-1185">Reference proteome</keyword>
<dbReference type="SUPFAM" id="SSF55073">
    <property type="entry name" value="Nucleotide cyclase"/>
    <property type="match status" value="1"/>
</dbReference>
<dbReference type="Gene3D" id="6.10.340.10">
    <property type="match status" value="1"/>
</dbReference>
<dbReference type="PANTHER" id="PTHR43081:SF1">
    <property type="entry name" value="ADENYLATE CYCLASE, TERMINAL-DIFFERENTIATION SPECIFIC"/>
    <property type="match status" value="1"/>
</dbReference>
<dbReference type="GO" id="GO:0004016">
    <property type="term" value="F:adenylate cyclase activity"/>
    <property type="evidence" value="ECO:0007669"/>
    <property type="project" value="UniProtKB-EC"/>
</dbReference>
<feature type="transmembrane region" description="Helical" evidence="1">
    <location>
        <begin position="5"/>
        <end position="21"/>
    </location>
</feature>
<feature type="transmembrane region" description="Helical" evidence="1">
    <location>
        <begin position="324"/>
        <end position="343"/>
    </location>
</feature>
<reference evidence="4 5" key="1">
    <citation type="submission" date="2016-10" db="EMBL/GenBank/DDBJ databases">
        <authorList>
            <person name="de Groot N.N."/>
        </authorList>
    </citation>
    <scope>NUCLEOTIDE SEQUENCE [LARGE SCALE GENOMIC DNA]</scope>
    <source>
        <strain evidence="4">MBHS1</strain>
    </source>
</reference>
<gene>
    <name evidence="4" type="primary">cyaA_2</name>
    <name evidence="4" type="ORF">MBHS_00272</name>
</gene>
<dbReference type="InterPro" id="IPR029787">
    <property type="entry name" value="Nucleotide_cyclase"/>
</dbReference>
<dbReference type="EC" id="4.6.1.1" evidence="4"/>
<dbReference type="SMART" id="SM00304">
    <property type="entry name" value="HAMP"/>
    <property type="match status" value="1"/>
</dbReference>
<dbReference type="CDD" id="cd06225">
    <property type="entry name" value="HAMP"/>
    <property type="match status" value="1"/>
</dbReference>
<dbReference type="Pfam" id="PF00211">
    <property type="entry name" value="Guanylate_cyc"/>
    <property type="match status" value="1"/>
</dbReference>
<feature type="domain" description="HAMP" evidence="3">
    <location>
        <begin position="344"/>
        <end position="396"/>
    </location>
</feature>
<dbReference type="InterPro" id="IPR003660">
    <property type="entry name" value="HAMP_dom"/>
</dbReference>
<dbReference type="PANTHER" id="PTHR43081">
    <property type="entry name" value="ADENYLATE CYCLASE, TERMINAL-DIFFERENTIATION SPECIFIC-RELATED"/>
    <property type="match status" value="1"/>
</dbReference>
<dbReference type="SUPFAM" id="SSF55781">
    <property type="entry name" value="GAF domain-like"/>
    <property type="match status" value="1"/>
</dbReference>
<dbReference type="InterPro" id="IPR003018">
    <property type="entry name" value="GAF"/>
</dbReference>
<proteinExistence type="predicted"/>
<dbReference type="SMART" id="SM00044">
    <property type="entry name" value="CYCc"/>
    <property type="match status" value="1"/>
</dbReference>
<dbReference type="CDD" id="cd07302">
    <property type="entry name" value="CHD"/>
    <property type="match status" value="1"/>
</dbReference>
<keyword evidence="1" id="KW-0472">Membrane</keyword>